<keyword evidence="3" id="KW-1185">Reference proteome</keyword>
<name>A0ABV5HR28_9VIBR</name>
<dbReference type="PANTHER" id="PTHR33608:SF12">
    <property type="entry name" value="DUF58 DOMAIN-CONTAINING PROTEIN"/>
    <property type="match status" value="1"/>
</dbReference>
<protein>
    <submittedName>
        <fullName evidence="2">DUF58 domain-containing protein</fullName>
    </submittedName>
</protein>
<accession>A0ABV5HR28</accession>
<dbReference type="Proteomes" id="UP001589645">
    <property type="component" value="Unassembled WGS sequence"/>
</dbReference>
<dbReference type="PANTHER" id="PTHR33608">
    <property type="entry name" value="BLL2464 PROTEIN"/>
    <property type="match status" value="1"/>
</dbReference>
<reference evidence="2 3" key="1">
    <citation type="submission" date="2024-09" db="EMBL/GenBank/DDBJ databases">
        <authorList>
            <person name="Sun Q."/>
            <person name="Mori K."/>
        </authorList>
    </citation>
    <scope>NUCLEOTIDE SEQUENCE [LARGE SCALE GENOMIC DNA]</scope>
    <source>
        <strain evidence="2 3">CECT 8064</strain>
    </source>
</reference>
<comment type="caution">
    <text evidence="2">The sequence shown here is derived from an EMBL/GenBank/DDBJ whole genome shotgun (WGS) entry which is preliminary data.</text>
</comment>
<dbReference type="EMBL" id="JBHMEP010000006">
    <property type="protein sequence ID" value="MFB9136559.1"/>
    <property type="molecule type" value="Genomic_DNA"/>
</dbReference>
<dbReference type="Pfam" id="PF01882">
    <property type="entry name" value="DUF58"/>
    <property type="match status" value="1"/>
</dbReference>
<organism evidence="2 3">
    <name type="scientific">Vibrio olivae</name>
    <dbReference type="NCBI Taxonomy" id="1243002"/>
    <lineage>
        <taxon>Bacteria</taxon>
        <taxon>Pseudomonadati</taxon>
        <taxon>Pseudomonadota</taxon>
        <taxon>Gammaproteobacteria</taxon>
        <taxon>Vibrionales</taxon>
        <taxon>Vibrionaceae</taxon>
        <taxon>Vibrio</taxon>
    </lineage>
</organism>
<evidence type="ECO:0000313" key="2">
    <source>
        <dbReference type="EMBL" id="MFB9136559.1"/>
    </source>
</evidence>
<evidence type="ECO:0000313" key="3">
    <source>
        <dbReference type="Proteomes" id="UP001589645"/>
    </source>
</evidence>
<evidence type="ECO:0000259" key="1">
    <source>
        <dbReference type="Pfam" id="PF01882"/>
    </source>
</evidence>
<dbReference type="RefSeq" id="WP_390194772.1">
    <property type="nucleotide sequence ID" value="NZ_JBHMEP010000006.1"/>
</dbReference>
<feature type="domain" description="DUF58" evidence="1">
    <location>
        <begin position="65"/>
        <end position="276"/>
    </location>
</feature>
<dbReference type="InterPro" id="IPR002881">
    <property type="entry name" value="DUF58"/>
</dbReference>
<proteinExistence type="predicted"/>
<gene>
    <name evidence="2" type="ORF">ACFFUV_16440</name>
</gene>
<sequence>MKTAYNQTSSQPLPDYANGVTLGLQELMVYKQQAVRWLPPAKSLWATALGQHQSRQLGRGMDFAEVRQYQPGDDIRTIDWRVTARTGKPHTKLFTEEREKPVVLYIDLSRSLFFGSTYLLKSVQLGHMVSLIAWLSLAQKDRIGAVIDTGAALIELRPSNRMQGPLGILQQLIDHHNQLLTAPVDSPTVSFTRALETLRRLCSKGSEIVMLSDFTRFESQHDTLIGQLRQHNRVRMVQFWDPLEQGNTEFRGIEQVSDRSTTQWLDFASKQTRTVLANSFQARQDALKSTALSHGVSFSSISSAKPLLQQLFG</sequence>